<name>A0AAD6S1U8_9AGAR</name>
<dbReference type="InterPro" id="IPR032675">
    <property type="entry name" value="LRR_dom_sf"/>
</dbReference>
<dbReference type="EMBL" id="JARJCM010000286">
    <property type="protein sequence ID" value="KAJ7019699.1"/>
    <property type="molecule type" value="Genomic_DNA"/>
</dbReference>
<dbReference type="AlphaFoldDB" id="A0AAD6S1U8"/>
<evidence type="ECO:0000313" key="2">
    <source>
        <dbReference type="Proteomes" id="UP001218188"/>
    </source>
</evidence>
<sequence length="468" mass="52452">MLAPHVLRQRLSDVDANISHHESILQELKQERSAILSELNLITYPVLTLPSEITAEIFKWCIDTGMRLLPSVAPLLLTRICRQWRALALSTPALWDTISEIEFGVHPRAEAVIKTWFSRAGARPLSLMIICPESPYLASLESVILQHASQLQHLNVLIDSEVLCNFTAVQSFPILSDLTLGCLDDYEEAAGHIQLFGIHGAPALRHLSLENVLPSTILMPWAQLRKMTLSLVPLWECLNVLRWATSLDEFRRRGPPEEDLAEFPLGEPPVNHSSLTSLAISTDDDQDILPLLTLPCLRRLELGVRFGKYQEYLDDDIVPFLSRVSATLRTFHVGMSPTVPLQWFHTLTQLTTLELVHSMGMPFKTDVICALDRRTSPDFLPKLQTFVFSDCGSDQVDNELLGALGSRCDATDAAHSKLESFSLIWPTFDYSPEAPVARLPLVNVLPLRALAGRGMRIHIGTRDQNSFY</sequence>
<dbReference type="Gene3D" id="3.80.10.10">
    <property type="entry name" value="Ribonuclease Inhibitor"/>
    <property type="match status" value="1"/>
</dbReference>
<organism evidence="1 2">
    <name type="scientific">Mycena alexandri</name>
    <dbReference type="NCBI Taxonomy" id="1745969"/>
    <lineage>
        <taxon>Eukaryota</taxon>
        <taxon>Fungi</taxon>
        <taxon>Dikarya</taxon>
        <taxon>Basidiomycota</taxon>
        <taxon>Agaricomycotina</taxon>
        <taxon>Agaricomycetes</taxon>
        <taxon>Agaricomycetidae</taxon>
        <taxon>Agaricales</taxon>
        <taxon>Marasmiineae</taxon>
        <taxon>Mycenaceae</taxon>
        <taxon>Mycena</taxon>
    </lineage>
</organism>
<reference evidence="1" key="1">
    <citation type="submission" date="2023-03" db="EMBL/GenBank/DDBJ databases">
        <title>Massive genome expansion in bonnet fungi (Mycena s.s.) driven by repeated elements and novel gene families across ecological guilds.</title>
        <authorList>
            <consortium name="Lawrence Berkeley National Laboratory"/>
            <person name="Harder C.B."/>
            <person name="Miyauchi S."/>
            <person name="Viragh M."/>
            <person name="Kuo A."/>
            <person name="Thoen E."/>
            <person name="Andreopoulos B."/>
            <person name="Lu D."/>
            <person name="Skrede I."/>
            <person name="Drula E."/>
            <person name="Henrissat B."/>
            <person name="Morin E."/>
            <person name="Kohler A."/>
            <person name="Barry K."/>
            <person name="LaButti K."/>
            <person name="Morin E."/>
            <person name="Salamov A."/>
            <person name="Lipzen A."/>
            <person name="Mereny Z."/>
            <person name="Hegedus B."/>
            <person name="Baldrian P."/>
            <person name="Stursova M."/>
            <person name="Weitz H."/>
            <person name="Taylor A."/>
            <person name="Grigoriev I.V."/>
            <person name="Nagy L.G."/>
            <person name="Martin F."/>
            <person name="Kauserud H."/>
        </authorList>
    </citation>
    <scope>NUCLEOTIDE SEQUENCE</scope>
    <source>
        <strain evidence="1">CBHHK200</strain>
    </source>
</reference>
<evidence type="ECO:0000313" key="1">
    <source>
        <dbReference type="EMBL" id="KAJ7019699.1"/>
    </source>
</evidence>
<proteinExistence type="predicted"/>
<dbReference type="SUPFAM" id="SSF52047">
    <property type="entry name" value="RNI-like"/>
    <property type="match status" value="1"/>
</dbReference>
<dbReference type="Proteomes" id="UP001218188">
    <property type="component" value="Unassembled WGS sequence"/>
</dbReference>
<dbReference type="Gene3D" id="1.20.1280.50">
    <property type="match status" value="1"/>
</dbReference>
<comment type="caution">
    <text evidence="1">The sequence shown here is derived from an EMBL/GenBank/DDBJ whole genome shotgun (WGS) entry which is preliminary data.</text>
</comment>
<evidence type="ECO:0008006" key="3">
    <source>
        <dbReference type="Google" id="ProtNLM"/>
    </source>
</evidence>
<keyword evidence="2" id="KW-1185">Reference proteome</keyword>
<protein>
    <recommendedName>
        <fullName evidence="3">F-box domain-containing protein</fullName>
    </recommendedName>
</protein>
<accession>A0AAD6S1U8</accession>
<gene>
    <name evidence="1" type="ORF">C8F04DRAFT_1146986</name>
</gene>